<gene>
    <name evidence="1" type="ORF">HPB47_027669</name>
</gene>
<reference evidence="1 2" key="1">
    <citation type="journal article" date="2020" name="Cell">
        <title>Large-Scale Comparative Analyses of Tick Genomes Elucidate Their Genetic Diversity and Vector Capacities.</title>
        <authorList>
            <consortium name="Tick Genome and Microbiome Consortium (TIGMIC)"/>
            <person name="Jia N."/>
            <person name="Wang J."/>
            <person name="Shi W."/>
            <person name="Du L."/>
            <person name="Sun Y."/>
            <person name="Zhan W."/>
            <person name="Jiang J.F."/>
            <person name="Wang Q."/>
            <person name="Zhang B."/>
            <person name="Ji P."/>
            <person name="Bell-Sakyi L."/>
            <person name="Cui X.M."/>
            <person name="Yuan T.T."/>
            <person name="Jiang B.G."/>
            <person name="Yang W.F."/>
            <person name="Lam T.T."/>
            <person name="Chang Q.C."/>
            <person name="Ding S.J."/>
            <person name="Wang X.J."/>
            <person name="Zhu J.G."/>
            <person name="Ruan X.D."/>
            <person name="Zhao L."/>
            <person name="Wei J.T."/>
            <person name="Ye R.Z."/>
            <person name="Que T.C."/>
            <person name="Du C.H."/>
            <person name="Zhou Y.H."/>
            <person name="Cheng J.X."/>
            <person name="Dai P.F."/>
            <person name="Guo W.B."/>
            <person name="Han X.H."/>
            <person name="Huang E.J."/>
            <person name="Li L.F."/>
            <person name="Wei W."/>
            <person name="Gao Y.C."/>
            <person name="Liu J.Z."/>
            <person name="Shao H.Z."/>
            <person name="Wang X."/>
            <person name="Wang C.C."/>
            <person name="Yang T.C."/>
            <person name="Huo Q.B."/>
            <person name="Li W."/>
            <person name="Chen H.Y."/>
            <person name="Chen S.E."/>
            <person name="Zhou L.G."/>
            <person name="Ni X.B."/>
            <person name="Tian J.H."/>
            <person name="Sheng Y."/>
            <person name="Liu T."/>
            <person name="Pan Y.S."/>
            <person name="Xia L.Y."/>
            <person name="Li J."/>
            <person name="Zhao F."/>
            <person name="Cao W.C."/>
        </authorList>
    </citation>
    <scope>NUCLEOTIDE SEQUENCE [LARGE SCALE GENOMIC DNA]</scope>
    <source>
        <strain evidence="1">Iper-2018</strain>
    </source>
</reference>
<keyword evidence="2" id="KW-1185">Reference proteome</keyword>
<proteinExistence type="predicted"/>
<protein>
    <submittedName>
        <fullName evidence="1">Uncharacterized protein</fullName>
    </submittedName>
</protein>
<dbReference type="EMBL" id="JABSTQ010009884">
    <property type="protein sequence ID" value="KAG0425139.1"/>
    <property type="molecule type" value="Genomic_DNA"/>
</dbReference>
<dbReference type="Proteomes" id="UP000805193">
    <property type="component" value="Unassembled WGS sequence"/>
</dbReference>
<accession>A0AC60PVT0</accession>
<evidence type="ECO:0000313" key="2">
    <source>
        <dbReference type="Proteomes" id="UP000805193"/>
    </source>
</evidence>
<name>A0AC60PVT0_IXOPE</name>
<organism evidence="1 2">
    <name type="scientific">Ixodes persulcatus</name>
    <name type="common">Taiga tick</name>
    <dbReference type="NCBI Taxonomy" id="34615"/>
    <lineage>
        <taxon>Eukaryota</taxon>
        <taxon>Metazoa</taxon>
        <taxon>Ecdysozoa</taxon>
        <taxon>Arthropoda</taxon>
        <taxon>Chelicerata</taxon>
        <taxon>Arachnida</taxon>
        <taxon>Acari</taxon>
        <taxon>Parasitiformes</taxon>
        <taxon>Ixodida</taxon>
        <taxon>Ixodoidea</taxon>
        <taxon>Ixodidae</taxon>
        <taxon>Ixodinae</taxon>
        <taxon>Ixodes</taxon>
    </lineage>
</organism>
<comment type="caution">
    <text evidence="1">The sequence shown here is derived from an EMBL/GenBank/DDBJ whole genome shotgun (WGS) entry which is preliminary data.</text>
</comment>
<sequence>MRAPPKNVQQPVARRQTARARAELFREKLPLRGRACARLPPACGDTQKLAGRSGDRRDDIDRRQHRDRAGSFAVTRSATNVADAASAVTSRMEDEVDDARLRWPPPLHSEPMPSDADSGYEPSPAFTSGRSAFVFDWPQEEEANAEEANAEDTVVIVGDDTPPSSSSSSPPQRSSAIPIPRRSSPDWRSPWPEAVDATTQTSPRRSLPLSPTPFESDAGPGSLLLRLLEEATIPDLVPRVEERFQRASTRRLSWALVGVQLRNISDSFALSRSAPSGRRCGLWLTLRSD</sequence>
<evidence type="ECO:0000313" key="1">
    <source>
        <dbReference type="EMBL" id="KAG0425139.1"/>
    </source>
</evidence>